<dbReference type="AlphaFoldDB" id="A0AAN7TX15"/>
<feature type="region of interest" description="Disordered" evidence="2">
    <location>
        <begin position="99"/>
        <end position="135"/>
    </location>
</feature>
<feature type="signal peptide" evidence="3">
    <location>
        <begin position="1"/>
        <end position="21"/>
    </location>
</feature>
<feature type="compositionally biased region" description="Low complexity" evidence="2">
    <location>
        <begin position="104"/>
        <end position="113"/>
    </location>
</feature>
<dbReference type="EMBL" id="JAVFKY010000004">
    <property type="protein sequence ID" value="KAK5577088.1"/>
    <property type="molecule type" value="Genomic_DNA"/>
</dbReference>
<keyword evidence="5" id="KW-1185">Reference proteome</keyword>
<feature type="compositionally biased region" description="Low complexity" evidence="2">
    <location>
        <begin position="172"/>
        <end position="196"/>
    </location>
</feature>
<feature type="coiled-coil region" evidence="1">
    <location>
        <begin position="24"/>
        <end position="96"/>
    </location>
</feature>
<evidence type="ECO:0000313" key="5">
    <source>
        <dbReference type="Proteomes" id="UP001344447"/>
    </source>
</evidence>
<evidence type="ECO:0000256" key="2">
    <source>
        <dbReference type="SAM" id="MobiDB-lite"/>
    </source>
</evidence>
<feature type="compositionally biased region" description="Polar residues" evidence="2">
    <location>
        <begin position="365"/>
        <end position="379"/>
    </location>
</feature>
<sequence>MKILVSLIFIFSLLSIGYCNGDLKKNNENELNSKRELVVKERDEFNKDIESLYNTFKKFILETPIDNYLDKIENIIEEANEIEKEQAIRYQQIENQEFLEESKQQQQQQQQNNDNKKMIKQKKGGQSLNKDDSIEVSPSTTLEDLLFDTLGFNSDKMQKLLISLSLGTGNRPSSNQRQQQQQQQQQRQQPQLEQQQNDEQLIVPTLTPEQMSRQHPTLQQLQEQQARLQELQEVQLLRQQQQQQQQPLSPKEIRQQDESQLQNQQWFQEQLLIQQQEIKRQQEELKRQQEIEHQRRLELELELEKIKKEQVERDQRDKREKQEREEKEQREKQEREEKERKEKEEKERKEREQKEKEEKDKLKQHTSPAFSSNDLNNVASDGGQIGSIITHVREPSSEGISDSLAEEILDFFNHLIHDRKPRNQPKDDSFENTPNTEDTSNPELIPILNKKKITQKI</sequence>
<feature type="region of interest" description="Disordered" evidence="2">
    <location>
        <begin position="166"/>
        <end position="196"/>
    </location>
</feature>
<evidence type="ECO:0000313" key="4">
    <source>
        <dbReference type="EMBL" id="KAK5577088.1"/>
    </source>
</evidence>
<gene>
    <name evidence="4" type="ORF">RB653_002026</name>
</gene>
<evidence type="ECO:0000256" key="3">
    <source>
        <dbReference type="SAM" id="SignalP"/>
    </source>
</evidence>
<evidence type="ECO:0000256" key="1">
    <source>
        <dbReference type="SAM" id="Coils"/>
    </source>
</evidence>
<keyword evidence="3" id="KW-0732">Signal</keyword>
<feature type="compositionally biased region" description="Polar residues" evidence="2">
    <location>
        <begin position="431"/>
        <end position="442"/>
    </location>
</feature>
<proteinExistence type="predicted"/>
<reference evidence="4 5" key="1">
    <citation type="submission" date="2023-11" db="EMBL/GenBank/DDBJ databases">
        <title>Dfirmibasis_genome.</title>
        <authorList>
            <person name="Edelbroek B."/>
            <person name="Kjellin J."/>
            <person name="Jerlstrom-Hultqvist J."/>
            <person name="Soderbom F."/>
        </authorList>
    </citation>
    <scope>NUCLEOTIDE SEQUENCE [LARGE SCALE GENOMIC DNA]</scope>
    <source>
        <strain evidence="4 5">TNS-C-14</strain>
    </source>
</reference>
<feature type="chain" id="PRO_5042992356" evidence="3">
    <location>
        <begin position="22"/>
        <end position="457"/>
    </location>
</feature>
<name>A0AAN7TX15_9MYCE</name>
<keyword evidence="1" id="KW-0175">Coiled coil</keyword>
<accession>A0AAN7TX15</accession>
<feature type="compositionally biased region" description="Basic and acidic residues" evidence="2">
    <location>
        <begin position="310"/>
        <end position="363"/>
    </location>
</feature>
<feature type="region of interest" description="Disordered" evidence="2">
    <location>
        <begin position="416"/>
        <end position="457"/>
    </location>
</feature>
<comment type="caution">
    <text evidence="4">The sequence shown here is derived from an EMBL/GenBank/DDBJ whole genome shotgun (WGS) entry which is preliminary data.</text>
</comment>
<protein>
    <submittedName>
        <fullName evidence="4">Uncharacterized protein</fullName>
    </submittedName>
</protein>
<organism evidence="4 5">
    <name type="scientific">Dictyostelium firmibasis</name>
    <dbReference type="NCBI Taxonomy" id="79012"/>
    <lineage>
        <taxon>Eukaryota</taxon>
        <taxon>Amoebozoa</taxon>
        <taxon>Evosea</taxon>
        <taxon>Eumycetozoa</taxon>
        <taxon>Dictyostelia</taxon>
        <taxon>Dictyosteliales</taxon>
        <taxon>Dictyosteliaceae</taxon>
        <taxon>Dictyostelium</taxon>
    </lineage>
</organism>
<dbReference type="Proteomes" id="UP001344447">
    <property type="component" value="Unassembled WGS sequence"/>
</dbReference>
<feature type="region of interest" description="Disordered" evidence="2">
    <location>
        <begin position="310"/>
        <end position="391"/>
    </location>
</feature>